<dbReference type="AlphaFoldDB" id="X1QIJ6"/>
<evidence type="ECO:0000313" key="1">
    <source>
        <dbReference type="EMBL" id="GAI54636.1"/>
    </source>
</evidence>
<reference evidence="1" key="1">
    <citation type="journal article" date="2014" name="Front. Microbiol.">
        <title>High frequency of phylogenetically diverse reductive dehalogenase-homologous genes in deep subseafloor sedimentary metagenomes.</title>
        <authorList>
            <person name="Kawai M."/>
            <person name="Futagami T."/>
            <person name="Toyoda A."/>
            <person name="Takaki Y."/>
            <person name="Nishi S."/>
            <person name="Hori S."/>
            <person name="Arai W."/>
            <person name="Tsubouchi T."/>
            <person name="Morono Y."/>
            <person name="Uchiyama I."/>
            <person name="Ito T."/>
            <person name="Fujiyama A."/>
            <person name="Inagaki F."/>
            <person name="Takami H."/>
        </authorList>
    </citation>
    <scope>NUCLEOTIDE SEQUENCE</scope>
    <source>
        <strain evidence="1">Expedition CK06-06</strain>
    </source>
</reference>
<sequence>PETNCSDEFDNDYDYIAGTDYTDCHDSDCFHDGDGLNTCPVTETICNDSINNDWDYTLGETDSSSSQKVENNGTKYDATHKADLTDCEDVDCNGEVGGSSGELCNHNHYQIHLNNL</sequence>
<accession>X1QIJ6</accession>
<comment type="caution">
    <text evidence="1">The sequence shown here is derived from an EMBL/GenBank/DDBJ whole genome shotgun (WGS) entry which is preliminary data.</text>
</comment>
<dbReference type="EMBL" id="BARV01043191">
    <property type="protein sequence ID" value="GAI54636.1"/>
    <property type="molecule type" value="Genomic_DNA"/>
</dbReference>
<organism evidence="1">
    <name type="scientific">marine sediment metagenome</name>
    <dbReference type="NCBI Taxonomy" id="412755"/>
    <lineage>
        <taxon>unclassified sequences</taxon>
        <taxon>metagenomes</taxon>
        <taxon>ecological metagenomes</taxon>
    </lineage>
</organism>
<gene>
    <name evidence="1" type="ORF">S06H3_64587</name>
</gene>
<proteinExistence type="predicted"/>
<feature type="non-terminal residue" evidence="1">
    <location>
        <position position="1"/>
    </location>
</feature>
<protein>
    <submittedName>
        <fullName evidence="1">Uncharacterized protein</fullName>
    </submittedName>
</protein>
<name>X1QIJ6_9ZZZZ</name>
<feature type="non-terminal residue" evidence="1">
    <location>
        <position position="116"/>
    </location>
</feature>